<name>A0ABN3AT27_9MICC</name>
<keyword evidence="2" id="KW-1185">Reference proteome</keyword>
<evidence type="ECO:0000313" key="2">
    <source>
        <dbReference type="Proteomes" id="UP001500974"/>
    </source>
</evidence>
<proteinExistence type="predicted"/>
<gene>
    <name evidence="1" type="ORF">GCM10009784_13040</name>
</gene>
<protein>
    <submittedName>
        <fullName evidence="1">Uncharacterized protein</fullName>
    </submittedName>
</protein>
<sequence>MVRLLAVEPQLTPSLSRPDISSLLSSRRTIQHPKSYIGFENRYRADGLHKGSRPLSVRLVDPFAAKCPHSPEEAPGCAEFSFVQEVFIDAAEADRPRRR</sequence>
<reference evidence="1 2" key="1">
    <citation type="journal article" date="2019" name="Int. J. Syst. Evol. Microbiol.">
        <title>The Global Catalogue of Microorganisms (GCM) 10K type strain sequencing project: providing services to taxonomists for standard genome sequencing and annotation.</title>
        <authorList>
            <consortium name="The Broad Institute Genomics Platform"/>
            <consortium name="The Broad Institute Genome Sequencing Center for Infectious Disease"/>
            <person name="Wu L."/>
            <person name="Ma J."/>
        </authorList>
    </citation>
    <scope>NUCLEOTIDE SEQUENCE [LARGE SCALE GENOMIC DNA]</scope>
    <source>
        <strain evidence="1 2">JCM 14917</strain>
    </source>
</reference>
<organism evidence="1 2">
    <name type="scientific">Arthrobacter parietis</name>
    <dbReference type="NCBI Taxonomy" id="271434"/>
    <lineage>
        <taxon>Bacteria</taxon>
        <taxon>Bacillati</taxon>
        <taxon>Actinomycetota</taxon>
        <taxon>Actinomycetes</taxon>
        <taxon>Micrococcales</taxon>
        <taxon>Micrococcaceae</taxon>
        <taxon>Arthrobacter</taxon>
    </lineage>
</organism>
<comment type="caution">
    <text evidence="1">The sequence shown here is derived from an EMBL/GenBank/DDBJ whole genome shotgun (WGS) entry which is preliminary data.</text>
</comment>
<dbReference type="Proteomes" id="UP001500974">
    <property type="component" value="Unassembled WGS sequence"/>
</dbReference>
<evidence type="ECO:0000313" key="1">
    <source>
        <dbReference type="EMBL" id="GAA2174495.1"/>
    </source>
</evidence>
<dbReference type="EMBL" id="BAAAON010000001">
    <property type="protein sequence ID" value="GAA2174495.1"/>
    <property type="molecule type" value="Genomic_DNA"/>
</dbReference>
<accession>A0ABN3AT27</accession>